<feature type="region of interest" description="Disordered" evidence="1">
    <location>
        <begin position="94"/>
        <end position="142"/>
    </location>
</feature>
<organism evidence="2 3">
    <name type="scientific">Papaver atlanticum</name>
    <dbReference type="NCBI Taxonomy" id="357466"/>
    <lineage>
        <taxon>Eukaryota</taxon>
        <taxon>Viridiplantae</taxon>
        <taxon>Streptophyta</taxon>
        <taxon>Embryophyta</taxon>
        <taxon>Tracheophyta</taxon>
        <taxon>Spermatophyta</taxon>
        <taxon>Magnoliopsida</taxon>
        <taxon>Ranunculales</taxon>
        <taxon>Papaveraceae</taxon>
        <taxon>Papaveroideae</taxon>
        <taxon>Papaver</taxon>
    </lineage>
</organism>
<evidence type="ECO:0000313" key="2">
    <source>
        <dbReference type="EMBL" id="KAI3962167.1"/>
    </source>
</evidence>
<accession>A0AAD4XYX7</accession>
<reference evidence="2" key="1">
    <citation type="submission" date="2022-04" db="EMBL/GenBank/DDBJ databases">
        <title>A functionally conserved STORR gene fusion in Papaver species that diverged 16.8 million years ago.</title>
        <authorList>
            <person name="Catania T."/>
        </authorList>
    </citation>
    <scope>NUCLEOTIDE SEQUENCE</scope>
    <source>
        <strain evidence="2">S-188037</strain>
    </source>
</reference>
<evidence type="ECO:0000313" key="3">
    <source>
        <dbReference type="Proteomes" id="UP001202328"/>
    </source>
</evidence>
<gene>
    <name evidence="2" type="ORF">MKW98_005798</name>
</gene>
<keyword evidence="3" id="KW-1185">Reference proteome</keyword>
<protein>
    <submittedName>
        <fullName evidence="2">Uncharacterized protein</fullName>
    </submittedName>
</protein>
<comment type="caution">
    <text evidence="2">The sequence shown here is derived from an EMBL/GenBank/DDBJ whole genome shotgun (WGS) entry which is preliminary data.</text>
</comment>
<dbReference type="EMBL" id="JAJJMB010000440">
    <property type="protein sequence ID" value="KAI3962167.1"/>
    <property type="molecule type" value="Genomic_DNA"/>
</dbReference>
<name>A0AAD4XYX7_9MAGN</name>
<sequence length="142" mass="15614">MDLQHGLISGSQDKNQNKQLIERSMMLLVLLKEQISQAKAFLVNFSPDCHPLGSVKKIKVEVDKFLASSGTSQPSGPSNFPGLEASMAKLGFSGFKQHHSKGEERGGGKKFAKLSVEGSSVKRENKEWCRNKKRKGGEDLRA</sequence>
<proteinExistence type="predicted"/>
<feature type="compositionally biased region" description="Basic and acidic residues" evidence="1">
    <location>
        <begin position="120"/>
        <end position="142"/>
    </location>
</feature>
<dbReference type="AlphaFoldDB" id="A0AAD4XYX7"/>
<evidence type="ECO:0000256" key="1">
    <source>
        <dbReference type="SAM" id="MobiDB-lite"/>
    </source>
</evidence>
<dbReference type="Proteomes" id="UP001202328">
    <property type="component" value="Unassembled WGS sequence"/>
</dbReference>